<feature type="coiled-coil region" evidence="1">
    <location>
        <begin position="204"/>
        <end position="231"/>
    </location>
</feature>
<evidence type="ECO:0000313" key="3">
    <source>
        <dbReference type="Proteomes" id="UP000264492"/>
    </source>
</evidence>
<protein>
    <submittedName>
        <fullName evidence="2">DUF3732 domain-containing protein</fullName>
    </submittedName>
</protein>
<dbReference type="EMBL" id="QTSU01000005">
    <property type="protein sequence ID" value="RDZ25986.1"/>
    <property type="molecule type" value="Genomic_DNA"/>
</dbReference>
<keyword evidence="1" id="KW-0175">Coiled coil</keyword>
<dbReference type="OrthoDB" id="103556at2"/>
<proteinExistence type="predicted"/>
<dbReference type="RefSeq" id="WP_115861847.1">
    <property type="nucleotide sequence ID" value="NZ_QTSU01000005.1"/>
</dbReference>
<keyword evidence="3" id="KW-1185">Reference proteome</keyword>
<gene>
    <name evidence="2" type="ORF">DX914_19170</name>
</gene>
<accession>A0A371JWD7</accession>
<comment type="caution">
    <text evidence="2">The sequence shown here is derived from an EMBL/GenBank/DDBJ whole genome shotgun (WGS) entry which is preliminary data.</text>
</comment>
<dbReference type="AlphaFoldDB" id="A0A371JWD7"/>
<dbReference type="Pfam" id="PF12532">
    <property type="entry name" value="DUF3732"/>
    <property type="match status" value="1"/>
</dbReference>
<sequence length="653" mass="74094">MFFQILKLILWPRNGSEPRLVNFIPGAVNVISGSSKTGKSAVIPIVDYCLGSRNCRIPVGVIREKCEWFGILIETVEGQKLLARREPGNKQVIGDMYVLEGEEVTIPPSISEKNYADHAVRDLLDRLAGLTSFDFDPYSENGFKSRPSFRDLTAFMFQPQNIVANPDVLFYKADTSEHREKLKTIFPYVLNAITPRTLALRHEAELLGRKLRRLEAELKGLQQVSERRMAEGRTWLTQAQELGLYASKILPTTWPEIMDALRLVAGQDSTRSKTTIPDIENTLARLDELRRQEVALVAQASSHRQRLMELRRLKEGSDNFVHALHLQRERLSLSPWLRSRLLETGDASTVLPHPSLDNLEKLCSALSELELQLTAHPTVSNTLDAEYHRQRELSESALARINAVRHEIRAYEATSDRAREEISRTASAERFLGGLQQALLSFDRADASIEISDEISQLKNKLREINFEIHESGISKRMESILSEIQQITGGIIPKLDGEWGDAPVRLNPKDLTVQVYREGRIDYLWEVGSGANWLAYHVAITIALQIYFFKQPRHPVPAMLIYDQPSQVYFPKLSPYEQRKSEDYEPALKEQEDIAAVRKVFEVLSSCVKSTLGSIQIIVLDHADEQVWGDVPGVALVEEWRDGDMLVPADWL</sequence>
<dbReference type="Proteomes" id="UP000264492">
    <property type="component" value="Unassembled WGS sequence"/>
</dbReference>
<evidence type="ECO:0000256" key="1">
    <source>
        <dbReference type="SAM" id="Coils"/>
    </source>
</evidence>
<name>A0A371JWD7_9GAMM</name>
<reference evidence="2 3" key="1">
    <citation type="submission" date="2018-08" db="EMBL/GenBank/DDBJ databases">
        <title>Lysobacter sp. zong2l5, whole genome shotgun sequence.</title>
        <authorList>
            <person name="Zhang X."/>
            <person name="Feng G."/>
            <person name="Zhu H."/>
        </authorList>
    </citation>
    <scope>NUCLEOTIDE SEQUENCE [LARGE SCALE GENOMIC DNA]</scope>
    <source>
        <strain evidence="3">zong2l5</strain>
    </source>
</reference>
<dbReference type="InterPro" id="IPR022205">
    <property type="entry name" value="DUF3732"/>
</dbReference>
<evidence type="ECO:0000313" key="2">
    <source>
        <dbReference type="EMBL" id="RDZ25986.1"/>
    </source>
</evidence>
<organism evidence="2 3">
    <name type="scientific">Lysobacter silvisoli</name>
    <dbReference type="NCBI Taxonomy" id="2293254"/>
    <lineage>
        <taxon>Bacteria</taxon>
        <taxon>Pseudomonadati</taxon>
        <taxon>Pseudomonadota</taxon>
        <taxon>Gammaproteobacteria</taxon>
        <taxon>Lysobacterales</taxon>
        <taxon>Lysobacteraceae</taxon>
        <taxon>Lysobacter</taxon>
    </lineage>
</organism>